<keyword evidence="6" id="KW-0539">Nucleus</keyword>
<dbReference type="OrthoDB" id="2248691at2759"/>
<feature type="domain" description="C2H2-type" evidence="9">
    <location>
        <begin position="152"/>
        <end position="175"/>
    </location>
</feature>
<comment type="subcellular location">
    <subcellularLocation>
        <location evidence="1">Nucleus</location>
    </subcellularLocation>
</comment>
<feature type="compositionally biased region" description="Acidic residues" evidence="8">
    <location>
        <begin position="620"/>
        <end position="629"/>
    </location>
</feature>
<comment type="caution">
    <text evidence="10">The sequence shown here is derived from an EMBL/GenBank/DDBJ whole genome shotgun (WGS) entry which is preliminary data.</text>
</comment>
<evidence type="ECO:0000256" key="1">
    <source>
        <dbReference type="ARBA" id="ARBA00004123"/>
    </source>
</evidence>
<dbReference type="Proteomes" id="UP000093000">
    <property type="component" value="Unassembled WGS sequence"/>
</dbReference>
<evidence type="ECO:0000256" key="8">
    <source>
        <dbReference type="SAM" id="MobiDB-lite"/>
    </source>
</evidence>
<evidence type="ECO:0000313" key="11">
    <source>
        <dbReference type="Proteomes" id="UP000093000"/>
    </source>
</evidence>
<feature type="domain" description="C2H2-type" evidence="9">
    <location>
        <begin position="351"/>
        <end position="374"/>
    </location>
</feature>
<evidence type="ECO:0000259" key="9">
    <source>
        <dbReference type="PROSITE" id="PS50157"/>
    </source>
</evidence>
<keyword evidence="5" id="KW-0862">Zinc</keyword>
<feature type="domain" description="C2H2-type" evidence="9">
    <location>
        <begin position="432"/>
        <end position="460"/>
    </location>
</feature>
<dbReference type="AlphaFoldDB" id="A0A1C7NMW0"/>
<evidence type="ECO:0000256" key="3">
    <source>
        <dbReference type="ARBA" id="ARBA00022737"/>
    </source>
</evidence>
<feature type="region of interest" description="Disordered" evidence="8">
    <location>
        <begin position="611"/>
        <end position="652"/>
    </location>
</feature>
<evidence type="ECO:0000256" key="7">
    <source>
        <dbReference type="PROSITE-ProRule" id="PRU00042"/>
    </source>
</evidence>
<accession>A0A1C7NMW0</accession>
<evidence type="ECO:0000256" key="2">
    <source>
        <dbReference type="ARBA" id="ARBA00022723"/>
    </source>
</evidence>
<gene>
    <name evidence="10" type="ORF">A0J61_01524</name>
</gene>
<dbReference type="PROSITE" id="PS50157">
    <property type="entry name" value="ZINC_FINGER_C2H2_2"/>
    <property type="match status" value="5"/>
</dbReference>
<feature type="compositionally biased region" description="Acidic residues" evidence="8">
    <location>
        <begin position="461"/>
        <end position="489"/>
    </location>
</feature>
<organism evidence="10 11">
    <name type="scientific">Choanephora cucurbitarum</name>
    <dbReference type="NCBI Taxonomy" id="101091"/>
    <lineage>
        <taxon>Eukaryota</taxon>
        <taxon>Fungi</taxon>
        <taxon>Fungi incertae sedis</taxon>
        <taxon>Mucoromycota</taxon>
        <taxon>Mucoromycotina</taxon>
        <taxon>Mucoromycetes</taxon>
        <taxon>Mucorales</taxon>
        <taxon>Mucorineae</taxon>
        <taxon>Choanephoraceae</taxon>
        <taxon>Choanephoroideae</taxon>
        <taxon>Choanephora</taxon>
    </lineage>
</organism>
<protein>
    <recommendedName>
        <fullName evidence="9">C2H2-type domain-containing protein</fullName>
    </recommendedName>
</protein>
<dbReference type="GO" id="GO:0005634">
    <property type="term" value="C:nucleus"/>
    <property type="evidence" value="ECO:0007669"/>
    <property type="project" value="UniProtKB-SubCell"/>
</dbReference>
<dbReference type="InParanoid" id="A0A1C7NMW0"/>
<keyword evidence="11" id="KW-1185">Reference proteome</keyword>
<reference evidence="10 11" key="1">
    <citation type="submission" date="2016-03" db="EMBL/GenBank/DDBJ databases">
        <title>Choanephora cucurbitarum.</title>
        <authorList>
            <person name="Min B."/>
            <person name="Park H."/>
            <person name="Park J.-H."/>
            <person name="Shin H.-D."/>
            <person name="Choi I.-G."/>
        </authorList>
    </citation>
    <scope>NUCLEOTIDE SEQUENCE [LARGE SCALE GENOMIC DNA]</scope>
    <source>
        <strain evidence="10 11">KUS-F28377</strain>
    </source>
</reference>
<dbReference type="STRING" id="101091.A0A1C7NMW0"/>
<dbReference type="PROSITE" id="PS00028">
    <property type="entry name" value="ZINC_FINGER_C2H2_1"/>
    <property type="match status" value="9"/>
</dbReference>
<dbReference type="InterPro" id="IPR050888">
    <property type="entry name" value="ZnF_C2H2-type_TF"/>
</dbReference>
<feature type="compositionally biased region" description="Acidic residues" evidence="8">
    <location>
        <begin position="638"/>
        <end position="652"/>
    </location>
</feature>
<proteinExistence type="predicted"/>
<dbReference type="Gene3D" id="3.30.160.60">
    <property type="entry name" value="Classic Zinc Finger"/>
    <property type="match status" value="4"/>
</dbReference>
<keyword evidence="2" id="KW-0479">Metal-binding</keyword>
<dbReference type="PANTHER" id="PTHR24406">
    <property type="entry name" value="TRANSCRIPTIONAL REPRESSOR CTCFL-RELATED"/>
    <property type="match status" value="1"/>
</dbReference>
<sequence length="716" mass="84108">MLRGSKSNKRHRLRNSELHCSDCQTDFKHASSLKSHVCKAKPKQPNTRLYDAPDIYDPHNYCRVCDRSYKTRCSYICHVRIQHNMRIRPPRQLKKAVVKTKQEASYCTLCDRSWKRYGDYRNHMTRIHQRSNLDTPAIAVFDHLPDPDQPDVNCSACNKPFDQQTELELHIQKYHQLGLFVLRHYLKNTQWLLRDALNCFCRFCDQSFGDEEYELHFRYFHRMPTKDDEIESNQFPLEPDLSDPDGYCRTCNLLLDSRKEYLNHLNQEHYDHVVHEAKSILKHLSVEAINELSSVLPTQTDVEADQPQDACSMCKESYSILSSHLKALRSSITSARVVGDSLLVRYSNRLNKCWSCSRTYSSNKALKEHLRKKHNIFASRSIVSPYIVIQDYKDDGLVCSACDNEFTSEKAYTDHVKQYHSYENQLEQSVFYRCRVCKAEFKTQFLLNQHRKEVHSTDSAEHDEDDEEEADENEDKDETDDDEDEDEEGLIVSPKIPMPHRRYRTIFCSICRIHFDTKKDLQAHSRRAHAIYIVDDCQKLPRITNGKKYCTICHLDYASQKSFHSHLRKIHNVYISMVNKNPADAHSTYYCSTCETKFNLYDHLQSKRRIHTSKHSINSDDQEEDNDDPDDKKSIEMNDQDDSLDEGSDESMNEDLYEGLDEDLDKGLNDDLDDDLDDDIDDDILENYCQLCDMVYARLEGFRDHLLHMHHIQMPE</sequence>
<evidence type="ECO:0000256" key="6">
    <source>
        <dbReference type="ARBA" id="ARBA00023242"/>
    </source>
</evidence>
<keyword evidence="3" id="KW-0677">Repeat</keyword>
<evidence type="ECO:0000256" key="5">
    <source>
        <dbReference type="ARBA" id="ARBA00022833"/>
    </source>
</evidence>
<feature type="domain" description="C2H2-type" evidence="9">
    <location>
        <begin position="397"/>
        <end position="425"/>
    </location>
</feature>
<dbReference type="InterPro" id="IPR013087">
    <property type="entry name" value="Znf_C2H2_type"/>
</dbReference>
<feature type="region of interest" description="Disordered" evidence="8">
    <location>
        <begin position="452"/>
        <end position="494"/>
    </location>
</feature>
<keyword evidence="4 7" id="KW-0863">Zinc-finger</keyword>
<dbReference type="SMART" id="SM00355">
    <property type="entry name" value="ZnF_C2H2"/>
    <property type="match status" value="13"/>
</dbReference>
<evidence type="ECO:0000313" key="10">
    <source>
        <dbReference type="EMBL" id="OBZ90427.1"/>
    </source>
</evidence>
<dbReference type="EMBL" id="LUGH01000049">
    <property type="protein sequence ID" value="OBZ90427.1"/>
    <property type="molecule type" value="Genomic_DNA"/>
</dbReference>
<dbReference type="GO" id="GO:0008270">
    <property type="term" value="F:zinc ion binding"/>
    <property type="evidence" value="ECO:0007669"/>
    <property type="project" value="UniProtKB-KW"/>
</dbReference>
<feature type="domain" description="C2H2-type" evidence="9">
    <location>
        <begin position="589"/>
        <end position="616"/>
    </location>
</feature>
<name>A0A1C7NMW0_9FUNG</name>
<evidence type="ECO:0000256" key="4">
    <source>
        <dbReference type="ARBA" id="ARBA00022771"/>
    </source>
</evidence>